<feature type="transmembrane region" description="Helical" evidence="1">
    <location>
        <begin position="64"/>
        <end position="84"/>
    </location>
</feature>
<keyword evidence="1" id="KW-1133">Transmembrane helix</keyword>
<keyword evidence="3" id="KW-1185">Reference proteome</keyword>
<evidence type="ECO:0000313" key="2">
    <source>
        <dbReference type="EMBL" id="SCG59501.1"/>
    </source>
</evidence>
<dbReference type="EMBL" id="LT607751">
    <property type="protein sequence ID" value="SCG59501.1"/>
    <property type="molecule type" value="Genomic_DNA"/>
</dbReference>
<organism evidence="2 3">
    <name type="scientific">Micromonospora siamensis</name>
    <dbReference type="NCBI Taxonomy" id="299152"/>
    <lineage>
        <taxon>Bacteria</taxon>
        <taxon>Bacillati</taxon>
        <taxon>Actinomycetota</taxon>
        <taxon>Actinomycetes</taxon>
        <taxon>Micromonosporales</taxon>
        <taxon>Micromonosporaceae</taxon>
        <taxon>Micromonospora</taxon>
    </lineage>
</organism>
<keyword evidence="1" id="KW-0472">Membrane</keyword>
<feature type="transmembrane region" description="Helical" evidence="1">
    <location>
        <begin position="143"/>
        <end position="160"/>
    </location>
</feature>
<protein>
    <submittedName>
        <fullName evidence="2">Uncharacterized protein</fullName>
    </submittedName>
</protein>
<feature type="transmembrane region" description="Helical" evidence="1">
    <location>
        <begin position="104"/>
        <end position="123"/>
    </location>
</feature>
<proteinExistence type="predicted"/>
<dbReference type="AlphaFoldDB" id="A0A1C5INA5"/>
<dbReference type="Proteomes" id="UP000198210">
    <property type="component" value="Chromosome I"/>
</dbReference>
<keyword evidence="1" id="KW-0812">Transmembrane</keyword>
<evidence type="ECO:0000313" key="3">
    <source>
        <dbReference type="Proteomes" id="UP000198210"/>
    </source>
</evidence>
<dbReference type="RefSeq" id="WP_231926522.1">
    <property type="nucleotide sequence ID" value="NZ_JBHLYF010000043.1"/>
</dbReference>
<evidence type="ECO:0000256" key="1">
    <source>
        <dbReference type="SAM" id="Phobius"/>
    </source>
</evidence>
<reference evidence="2 3" key="1">
    <citation type="submission" date="2016-06" db="EMBL/GenBank/DDBJ databases">
        <authorList>
            <person name="Kjaerup R.B."/>
            <person name="Dalgaard T.S."/>
            <person name="Juul-Madsen H.R."/>
        </authorList>
    </citation>
    <scope>NUCLEOTIDE SEQUENCE [LARGE SCALE GENOMIC DNA]</scope>
    <source>
        <strain evidence="2 3">DSM 45097</strain>
    </source>
</reference>
<gene>
    <name evidence="2" type="ORF">GA0074704_3606</name>
</gene>
<sequence length="165" mass="17770">MREPRGGHGAGLREPRRSYRTAARGLRRGYGAAPWHLLLLLGCFTVAGWIALRLSGEPSAPRMLLWFLGAVVAHDLVLFPLYAVADRGLRAVIADPALINHLRVPALGAGLLLLVYLPGVLGLGDGTYVAATGLTPRVMVGRWLAVSAGLFALSAVTYALRRRRR</sequence>
<accession>A0A1C5INA5</accession>
<name>A0A1C5INA5_9ACTN</name>
<feature type="transmembrane region" description="Helical" evidence="1">
    <location>
        <begin position="33"/>
        <end position="52"/>
    </location>
</feature>